<feature type="signal peptide" evidence="1">
    <location>
        <begin position="1"/>
        <end position="25"/>
    </location>
</feature>
<dbReference type="Proteomes" id="UP000288361">
    <property type="component" value="Unassembled WGS sequence"/>
</dbReference>
<evidence type="ECO:0000256" key="1">
    <source>
        <dbReference type="SAM" id="SignalP"/>
    </source>
</evidence>
<evidence type="ECO:0008006" key="4">
    <source>
        <dbReference type="Google" id="ProtNLM"/>
    </source>
</evidence>
<gene>
    <name evidence="2" type="ORF">CWI73_00650</name>
</gene>
<reference evidence="2 3" key="1">
    <citation type="journal article" date="2011" name="Front. Microbiol.">
        <title>Genomic signatures of strain selection and enhancement in Bacillus atrophaeus var. globigii, a historical biowarfare simulant.</title>
        <authorList>
            <person name="Gibbons H.S."/>
            <person name="Broomall S.M."/>
            <person name="McNew L.A."/>
            <person name="Daligault H."/>
            <person name="Chapman C."/>
            <person name="Bruce D."/>
            <person name="Karavis M."/>
            <person name="Krepps M."/>
            <person name="McGregor P.A."/>
            <person name="Hong C."/>
            <person name="Park K.H."/>
            <person name="Akmal A."/>
            <person name="Feldman A."/>
            <person name="Lin J.S."/>
            <person name="Chang W.E."/>
            <person name="Higgs B.W."/>
            <person name="Demirev P."/>
            <person name="Lindquist J."/>
            <person name="Liem A."/>
            <person name="Fochler E."/>
            <person name="Read T.D."/>
            <person name="Tapia R."/>
            <person name="Johnson S."/>
            <person name="Bishop-Lilly K.A."/>
            <person name="Detter C."/>
            <person name="Han C."/>
            <person name="Sozhamannan S."/>
            <person name="Rosenzweig C.N."/>
            <person name="Skowronski E.W."/>
        </authorList>
    </citation>
    <scope>NUCLEOTIDE SEQUENCE [LARGE SCALE GENOMIC DNA]</scope>
    <source>
        <strain evidence="2 3">TPS4-2</strain>
    </source>
</reference>
<organism evidence="2 3">
    <name type="scientific">Idiomarina piscisalsi</name>
    <dbReference type="NCBI Taxonomy" id="1096243"/>
    <lineage>
        <taxon>Bacteria</taxon>
        <taxon>Pseudomonadati</taxon>
        <taxon>Pseudomonadota</taxon>
        <taxon>Gammaproteobacteria</taxon>
        <taxon>Alteromonadales</taxon>
        <taxon>Idiomarinaceae</taxon>
        <taxon>Idiomarina</taxon>
    </lineage>
</organism>
<accession>A0A432YVR2</accession>
<sequence length="212" mass="23066">MMKHKIWPLTLAFIGLVTLSTAAFAKEKELTESYIVDLETEIHLEATVGTVELMPSDNDAVEIELRVESDGDSWFTSGGDIDAVLIKGERKGNKLVVSATPADDMVQHWVIRVPKINHLDLELGVGEISGVLPFINSDIELGVGDIDLDLRAGDYEEVTASVGVGDTRLDNFDNSNNERMMVTSESTYEGTGSVRVDVEVGVGDVRLSKLSN</sequence>
<keyword evidence="1" id="KW-0732">Signal</keyword>
<dbReference type="AlphaFoldDB" id="A0A432YVR2"/>
<dbReference type="EMBL" id="PIQA01000001">
    <property type="protein sequence ID" value="RUO67410.1"/>
    <property type="molecule type" value="Genomic_DNA"/>
</dbReference>
<evidence type="ECO:0000313" key="2">
    <source>
        <dbReference type="EMBL" id="RUO67410.1"/>
    </source>
</evidence>
<dbReference type="RefSeq" id="WP_126751082.1">
    <property type="nucleotide sequence ID" value="NZ_JBHUMT010000016.1"/>
</dbReference>
<protein>
    <recommendedName>
        <fullName evidence="4">Adhesin domain-containing protein</fullName>
    </recommendedName>
</protein>
<evidence type="ECO:0000313" key="3">
    <source>
        <dbReference type="Proteomes" id="UP000288361"/>
    </source>
</evidence>
<comment type="caution">
    <text evidence="2">The sequence shown here is derived from an EMBL/GenBank/DDBJ whole genome shotgun (WGS) entry which is preliminary data.</text>
</comment>
<feature type="chain" id="PRO_5019435863" description="Adhesin domain-containing protein" evidence="1">
    <location>
        <begin position="26"/>
        <end position="212"/>
    </location>
</feature>
<name>A0A432YVR2_9GAMM</name>
<proteinExistence type="predicted"/>